<proteinExistence type="inferred from homology"/>
<dbReference type="InterPro" id="IPR011051">
    <property type="entry name" value="RmlC_Cupin_sf"/>
</dbReference>
<comment type="caution">
    <text evidence="7">The sequence shown here is derived from an EMBL/GenBank/DDBJ whole genome shotgun (WGS) entry which is preliminary data.</text>
</comment>
<protein>
    <submittedName>
        <fullName evidence="7">Putative metal-dependent enzyme (Double-stranded beta helix superfamily)</fullName>
    </submittedName>
</protein>
<dbReference type="GO" id="GO:0008198">
    <property type="term" value="F:ferrous iron binding"/>
    <property type="evidence" value="ECO:0007669"/>
    <property type="project" value="TreeGrafter"/>
</dbReference>
<dbReference type="Proteomes" id="UP000252884">
    <property type="component" value="Unassembled WGS sequence"/>
</dbReference>
<dbReference type="EMBL" id="QPJK01000007">
    <property type="protein sequence ID" value="RCW68645.1"/>
    <property type="molecule type" value="Genomic_DNA"/>
</dbReference>
<sequence length="196" mass="21946">MSTTQHRLADFVRGFTQVVDAASGDESRILRDGRKLVADLVRQDDWLPEEFAKPDPQYYQQYLLHCDPQERFSVVSFVWGPGQKTPIHNHTVWAIIGMLRGGEKAESFVQSDEGQPMRFVGIEDLQPGDVETLSPTTGDIHKVSNLHDDMVSISVHVYGGNIGRIHRHVFDADKSTTKPFVSGYSNVVREISGVPV</sequence>
<dbReference type="PANTHER" id="PTHR12918:SF1">
    <property type="entry name" value="CYSTEINE DIOXYGENASE TYPE 1"/>
    <property type="match status" value="1"/>
</dbReference>
<evidence type="ECO:0000256" key="4">
    <source>
        <dbReference type="ARBA" id="ARBA00023002"/>
    </source>
</evidence>
<dbReference type="GO" id="GO:0016702">
    <property type="term" value="F:oxidoreductase activity, acting on single donors with incorporation of molecular oxygen, incorporation of two atoms of oxygen"/>
    <property type="evidence" value="ECO:0007669"/>
    <property type="project" value="InterPro"/>
</dbReference>
<dbReference type="AlphaFoldDB" id="A0A368XLB2"/>
<feature type="binding site" evidence="6">
    <location>
        <position position="88"/>
    </location>
    <ligand>
        <name>Fe cation</name>
        <dbReference type="ChEBI" id="CHEBI:24875"/>
        <note>catalytic</note>
    </ligand>
</feature>
<dbReference type="Gene3D" id="2.60.120.10">
    <property type="entry name" value="Jelly Rolls"/>
    <property type="match status" value="1"/>
</dbReference>
<evidence type="ECO:0000256" key="5">
    <source>
        <dbReference type="ARBA" id="ARBA00023004"/>
    </source>
</evidence>
<evidence type="ECO:0000256" key="6">
    <source>
        <dbReference type="PIRSR" id="PIRSR610300-51"/>
    </source>
</evidence>
<keyword evidence="3" id="KW-0223">Dioxygenase</keyword>
<evidence type="ECO:0000313" key="7">
    <source>
        <dbReference type="EMBL" id="RCW68645.1"/>
    </source>
</evidence>
<comment type="similarity">
    <text evidence="1">Belongs to the cysteine dioxygenase family.</text>
</comment>
<dbReference type="CDD" id="cd10548">
    <property type="entry name" value="cupin_CDO"/>
    <property type="match status" value="1"/>
</dbReference>
<dbReference type="PANTHER" id="PTHR12918">
    <property type="entry name" value="CYSTEINE DIOXYGENASE"/>
    <property type="match status" value="1"/>
</dbReference>
<feature type="binding site" evidence="6">
    <location>
        <position position="90"/>
    </location>
    <ligand>
        <name>Fe cation</name>
        <dbReference type="ChEBI" id="CHEBI:24875"/>
        <note>catalytic</note>
    </ligand>
</feature>
<organism evidence="7 8">
    <name type="scientific">Pseudorhodoferax soli</name>
    <dbReference type="NCBI Taxonomy" id="545864"/>
    <lineage>
        <taxon>Bacteria</taxon>
        <taxon>Pseudomonadati</taxon>
        <taxon>Pseudomonadota</taxon>
        <taxon>Betaproteobacteria</taxon>
        <taxon>Burkholderiales</taxon>
        <taxon>Comamonadaceae</taxon>
    </lineage>
</organism>
<feature type="binding site" evidence="6">
    <location>
        <position position="141"/>
    </location>
    <ligand>
        <name>Fe cation</name>
        <dbReference type="ChEBI" id="CHEBI:24875"/>
        <note>catalytic</note>
    </ligand>
</feature>
<name>A0A368XLB2_9BURK</name>
<dbReference type="InterPro" id="IPR010300">
    <property type="entry name" value="CDO_1"/>
</dbReference>
<dbReference type="Pfam" id="PF05995">
    <property type="entry name" value="CDO_I"/>
    <property type="match status" value="1"/>
</dbReference>
<keyword evidence="8" id="KW-1185">Reference proteome</keyword>
<evidence type="ECO:0000256" key="1">
    <source>
        <dbReference type="ARBA" id="ARBA00006622"/>
    </source>
</evidence>
<keyword evidence="2 6" id="KW-0479">Metal-binding</keyword>
<keyword evidence="4" id="KW-0560">Oxidoreductase</keyword>
<evidence type="ECO:0000256" key="2">
    <source>
        <dbReference type="ARBA" id="ARBA00022723"/>
    </source>
</evidence>
<dbReference type="RefSeq" id="WP_114470178.1">
    <property type="nucleotide sequence ID" value="NZ_QPJK01000007.1"/>
</dbReference>
<gene>
    <name evidence="7" type="ORF">DES41_107166</name>
</gene>
<dbReference type="Gene3D" id="1.20.5.440">
    <property type="entry name" value="ATP synthase delta/epsilon subunit, C-terminal domain"/>
    <property type="match status" value="1"/>
</dbReference>
<dbReference type="OrthoDB" id="7059163at2"/>
<evidence type="ECO:0000313" key="8">
    <source>
        <dbReference type="Proteomes" id="UP000252884"/>
    </source>
</evidence>
<dbReference type="SUPFAM" id="SSF51182">
    <property type="entry name" value="RmlC-like cupins"/>
    <property type="match status" value="1"/>
</dbReference>
<reference evidence="7 8" key="1">
    <citation type="submission" date="2018-07" db="EMBL/GenBank/DDBJ databases">
        <title>Genomic Encyclopedia of Type Strains, Phase IV (KMG-IV): sequencing the most valuable type-strain genomes for metagenomic binning, comparative biology and taxonomic classification.</title>
        <authorList>
            <person name="Goeker M."/>
        </authorList>
    </citation>
    <scope>NUCLEOTIDE SEQUENCE [LARGE SCALE GENOMIC DNA]</scope>
    <source>
        <strain evidence="7 8">DSM 21634</strain>
    </source>
</reference>
<evidence type="ECO:0000256" key="3">
    <source>
        <dbReference type="ARBA" id="ARBA00022964"/>
    </source>
</evidence>
<dbReference type="InterPro" id="IPR014710">
    <property type="entry name" value="RmlC-like_jellyroll"/>
</dbReference>
<accession>A0A368XLB2</accession>
<keyword evidence="5 6" id="KW-0408">Iron</keyword>